<evidence type="ECO:0000259" key="1">
    <source>
        <dbReference type="Pfam" id="PF13383"/>
    </source>
</evidence>
<evidence type="ECO:0000313" key="3">
    <source>
        <dbReference type="Proteomes" id="UP000076738"/>
    </source>
</evidence>
<name>A0A167L8E0_CALVF</name>
<reference evidence="2 3" key="1">
    <citation type="journal article" date="2016" name="Mol. Biol. Evol.">
        <title>Comparative Genomics of Early-Diverging Mushroom-Forming Fungi Provides Insights into the Origins of Lignocellulose Decay Capabilities.</title>
        <authorList>
            <person name="Nagy L.G."/>
            <person name="Riley R."/>
            <person name="Tritt A."/>
            <person name="Adam C."/>
            <person name="Daum C."/>
            <person name="Floudas D."/>
            <person name="Sun H."/>
            <person name="Yadav J.S."/>
            <person name="Pangilinan J."/>
            <person name="Larsson K.H."/>
            <person name="Matsuura K."/>
            <person name="Barry K."/>
            <person name="Labutti K."/>
            <person name="Kuo R."/>
            <person name="Ohm R.A."/>
            <person name="Bhattacharya S.S."/>
            <person name="Shirouzu T."/>
            <person name="Yoshinaga Y."/>
            <person name="Martin F.M."/>
            <person name="Grigoriev I.V."/>
            <person name="Hibbett D.S."/>
        </authorList>
    </citation>
    <scope>NUCLEOTIDE SEQUENCE [LARGE SCALE GENOMIC DNA]</scope>
    <source>
        <strain evidence="2 3">TUFC12733</strain>
    </source>
</reference>
<dbReference type="InterPro" id="IPR025714">
    <property type="entry name" value="Methyltranfer_dom"/>
</dbReference>
<dbReference type="InterPro" id="IPR029063">
    <property type="entry name" value="SAM-dependent_MTases_sf"/>
</dbReference>
<organism evidence="2 3">
    <name type="scientific">Calocera viscosa (strain TUFC12733)</name>
    <dbReference type="NCBI Taxonomy" id="1330018"/>
    <lineage>
        <taxon>Eukaryota</taxon>
        <taxon>Fungi</taxon>
        <taxon>Dikarya</taxon>
        <taxon>Basidiomycota</taxon>
        <taxon>Agaricomycotina</taxon>
        <taxon>Dacrymycetes</taxon>
        <taxon>Dacrymycetales</taxon>
        <taxon>Dacrymycetaceae</taxon>
        <taxon>Calocera</taxon>
    </lineage>
</organism>
<dbReference type="AlphaFoldDB" id="A0A167L8E0"/>
<sequence length="341" mass="38359">MSSVRYSSLVNGLPRRIPPWNQIPPPQKVMGGIIVGLVLLLLYTGSGRGGPPSARYPPPPPSGRPAVEYDVRVIEARYGGVLDERTRFIQSLGGASKIDSWPSGDLSRAYWTLWDFFLPLWNCPHDIQRIGRMGDGGKYLCGLDIISRKPEVVIYSMGVSDDSSYEAALLEAAPTAEVFGYDFSVNSWGPQIEDVPSLKRRAHFFKYAIGDKDDHGAGSNPDFQVYTLDTLMRQNGHRFIDILKVDIEGAEFDVLRGFCQYYMERGLPLPFGQLQVEIHAWNKRFAEFLEWFELLEAAGLRPFSSEPNLVYCSLYGHTKAELSEYSFVNVGGRHELISDMY</sequence>
<dbReference type="Gene3D" id="3.40.50.150">
    <property type="entry name" value="Vaccinia Virus protein VP39"/>
    <property type="match status" value="1"/>
</dbReference>
<keyword evidence="3" id="KW-1185">Reference proteome</keyword>
<proteinExistence type="predicted"/>
<dbReference type="Proteomes" id="UP000076738">
    <property type="component" value="Unassembled WGS sequence"/>
</dbReference>
<gene>
    <name evidence="2" type="ORF">CALVIDRAFT_538206</name>
</gene>
<dbReference type="OrthoDB" id="10006218at2759"/>
<dbReference type="Pfam" id="PF13383">
    <property type="entry name" value="Methyltransf_22"/>
    <property type="match status" value="1"/>
</dbReference>
<dbReference type="PANTHER" id="PTHR32026:SF10">
    <property type="entry name" value="METHYLTRANSFERASE-LIKE PROTEIN 24-RELATED"/>
    <property type="match status" value="1"/>
</dbReference>
<accession>A0A167L8E0</accession>
<dbReference type="InterPro" id="IPR026913">
    <property type="entry name" value="METTL24"/>
</dbReference>
<dbReference type="EMBL" id="KV417289">
    <property type="protein sequence ID" value="KZO95436.1"/>
    <property type="molecule type" value="Genomic_DNA"/>
</dbReference>
<dbReference type="STRING" id="1330018.A0A167L8E0"/>
<evidence type="ECO:0000313" key="2">
    <source>
        <dbReference type="EMBL" id="KZO95436.1"/>
    </source>
</evidence>
<dbReference type="SUPFAM" id="SSF53335">
    <property type="entry name" value="S-adenosyl-L-methionine-dependent methyltransferases"/>
    <property type="match status" value="1"/>
</dbReference>
<feature type="domain" description="Methyltransferase" evidence="1">
    <location>
        <begin position="115"/>
        <end position="310"/>
    </location>
</feature>
<dbReference type="PANTHER" id="PTHR32026">
    <property type="entry name" value="METHYLTRANSFERASE-LIKE PROTEIN 24"/>
    <property type="match status" value="1"/>
</dbReference>
<protein>
    <recommendedName>
        <fullName evidence="1">Methyltransferase domain-containing protein</fullName>
    </recommendedName>
</protein>